<evidence type="ECO:0000256" key="5">
    <source>
        <dbReference type="ARBA" id="ARBA00022723"/>
    </source>
</evidence>
<proteinExistence type="predicted"/>
<keyword evidence="7" id="KW-0833">Ubl conjugation pathway</keyword>
<dbReference type="InterPro" id="IPR037274">
    <property type="entry name" value="Znf_CHY_sf"/>
</dbReference>
<dbReference type="PROSITE" id="PS51266">
    <property type="entry name" value="ZF_CHY"/>
    <property type="match status" value="1"/>
</dbReference>
<dbReference type="Pfam" id="PF01814">
    <property type="entry name" value="Hemerythrin"/>
    <property type="match status" value="1"/>
</dbReference>
<dbReference type="AlphaFoldDB" id="A0A1U8AVL8"/>
<evidence type="ECO:0000256" key="9">
    <source>
        <dbReference type="ARBA" id="ARBA00022989"/>
    </source>
</evidence>
<dbReference type="FunCoup" id="A0A1U8AVL8">
    <property type="interactions" value="6"/>
</dbReference>
<keyword evidence="16" id="KW-1185">Reference proteome</keyword>
<accession>A0A1U8AVL8</accession>
<evidence type="ECO:0000256" key="4">
    <source>
        <dbReference type="ARBA" id="ARBA00022692"/>
    </source>
</evidence>
<dbReference type="InterPro" id="IPR008913">
    <property type="entry name" value="Znf_CHY"/>
</dbReference>
<dbReference type="InterPro" id="IPR001841">
    <property type="entry name" value="Znf_RING"/>
</dbReference>
<dbReference type="PANTHER" id="PTHR21319:SF39">
    <property type="entry name" value="ZINC FINGER PROTEIN"/>
    <property type="match status" value="1"/>
</dbReference>
<dbReference type="OrthoDB" id="411372at2759"/>
<evidence type="ECO:0000256" key="3">
    <source>
        <dbReference type="ARBA" id="ARBA00004906"/>
    </source>
</evidence>
<dbReference type="PANTHER" id="PTHR21319">
    <property type="entry name" value="RING FINGER AND CHY ZINC FINGER DOMAIN-CONTAINING PROTEIN 1"/>
    <property type="match status" value="1"/>
</dbReference>
<keyword evidence="8" id="KW-0862">Zinc</keyword>
<comment type="subunit">
    <text evidence="14">Binds zinc and iron ions.</text>
</comment>
<protein>
    <submittedName>
        <fullName evidence="17">Uncharacterized protein LOC104608041 isoform X1</fullName>
    </submittedName>
</protein>
<keyword evidence="10" id="KW-0408">Iron</keyword>
<dbReference type="GO" id="GO:0008270">
    <property type="term" value="F:zinc ion binding"/>
    <property type="evidence" value="ECO:0007669"/>
    <property type="project" value="UniProtKB-KW"/>
</dbReference>
<dbReference type="InterPro" id="IPR017921">
    <property type="entry name" value="Znf_CTCHY"/>
</dbReference>
<dbReference type="GeneID" id="104608041"/>
<dbReference type="GO" id="GO:0061630">
    <property type="term" value="F:ubiquitin protein ligase activity"/>
    <property type="evidence" value="ECO:0000318"/>
    <property type="project" value="GO_Central"/>
</dbReference>
<dbReference type="GO" id="GO:0006511">
    <property type="term" value="P:ubiquitin-dependent protein catabolic process"/>
    <property type="evidence" value="ECO:0000318"/>
    <property type="project" value="GO_Central"/>
</dbReference>
<dbReference type="PROSITE" id="PS51270">
    <property type="entry name" value="ZF_CTCHY"/>
    <property type="match status" value="1"/>
</dbReference>
<evidence type="ECO:0000256" key="1">
    <source>
        <dbReference type="ARBA" id="ARBA00004123"/>
    </source>
</evidence>
<evidence type="ECO:0000313" key="16">
    <source>
        <dbReference type="Proteomes" id="UP000189703"/>
    </source>
</evidence>
<dbReference type="Gene3D" id="1.20.120.520">
    <property type="entry name" value="nmb1532 protein domain like"/>
    <property type="match status" value="3"/>
</dbReference>
<evidence type="ECO:0000256" key="2">
    <source>
        <dbReference type="ARBA" id="ARBA00004167"/>
    </source>
</evidence>
<dbReference type="InterPro" id="IPR012312">
    <property type="entry name" value="Hemerythrin-like"/>
</dbReference>
<dbReference type="PROSITE" id="PS50089">
    <property type="entry name" value="ZF_RING_2"/>
    <property type="match status" value="1"/>
</dbReference>
<dbReference type="GO" id="GO:0034756">
    <property type="term" value="P:regulation of iron ion transport"/>
    <property type="evidence" value="ECO:0007669"/>
    <property type="project" value="UniProtKB-ARBA"/>
</dbReference>
<keyword evidence="6" id="KW-0863">Zinc-finger</keyword>
<feature type="region of interest" description="Disordered" evidence="15">
    <location>
        <begin position="879"/>
        <end position="920"/>
    </location>
</feature>
<keyword evidence="11" id="KW-0472">Membrane</keyword>
<evidence type="ECO:0000256" key="8">
    <source>
        <dbReference type="ARBA" id="ARBA00022833"/>
    </source>
</evidence>
<dbReference type="InterPro" id="IPR013083">
    <property type="entry name" value="Znf_RING/FYVE/PHD"/>
</dbReference>
<evidence type="ECO:0000256" key="13">
    <source>
        <dbReference type="ARBA" id="ARBA00053847"/>
    </source>
</evidence>
<dbReference type="STRING" id="4432.A0A1U8AVL8"/>
<dbReference type="CDD" id="cd12108">
    <property type="entry name" value="Hr-like"/>
    <property type="match status" value="2"/>
</dbReference>
<dbReference type="GO" id="GO:0016567">
    <property type="term" value="P:protein ubiquitination"/>
    <property type="evidence" value="ECO:0000318"/>
    <property type="project" value="GO_Central"/>
</dbReference>
<dbReference type="SUPFAM" id="SSF161245">
    <property type="entry name" value="Zinc hairpin stack"/>
    <property type="match status" value="1"/>
</dbReference>
<dbReference type="InterPro" id="IPR037275">
    <property type="entry name" value="Znf_CTCHY_sf"/>
</dbReference>
<gene>
    <name evidence="17" type="primary">LOC104608041</name>
</gene>
<dbReference type="SUPFAM" id="SSF161219">
    <property type="entry name" value="CHY zinc finger-like"/>
    <property type="match status" value="1"/>
</dbReference>
<dbReference type="FunFam" id="1.20.120.520:FF:000009">
    <property type="entry name" value="Zinc finger protein BRUTUS"/>
    <property type="match status" value="1"/>
</dbReference>
<keyword evidence="4" id="KW-0812">Transmembrane</keyword>
<evidence type="ECO:0000256" key="12">
    <source>
        <dbReference type="ARBA" id="ARBA00023242"/>
    </source>
</evidence>
<dbReference type="CDD" id="cd16464">
    <property type="entry name" value="RING-H2_Pirh2-like"/>
    <property type="match status" value="1"/>
</dbReference>
<organism evidence="16 17">
    <name type="scientific">Nelumbo nucifera</name>
    <name type="common">Sacred lotus</name>
    <dbReference type="NCBI Taxonomy" id="4432"/>
    <lineage>
        <taxon>Eukaryota</taxon>
        <taxon>Viridiplantae</taxon>
        <taxon>Streptophyta</taxon>
        <taxon>Embryophyta</taxon>
        <taxon>Tracheophyta</taxon>
        <taxon>Spermatophyta</taxon>
        <taxon>Magnoliopsida</taxon>
        <taxon>Proteales</taxon>
        <taxon>Nelumbonaceae</taxon>
        <taxon>Nelumbo</taxon>
    </lineage>
</organism>
<evidence type="ECO:0000256" key="7">
    <source>
        <dbReference type="ARBA" id="ARBA00022786"/>
    </source>
</evidence>
<dbReference type="KEGG" id="nnu:104608041"/>
<dbReference type="Pfam" id="PF14599">
    <property type="entry name" value="zinc_ribbon_6"/>
    <property type="match status" value="1"/>
</dbReference>
<dbReference type="RefSeq" id="XP_010272190.1">
    <property type="nucleotide sequence ID" value="XM_010273888.2"/>
</dbReference>
<evidence type="ECO:0000256" key="11">
    <source>
        <dbReference type="ARBA" id="ARBA00023136"/>
    </source>
</evidence>
<sequence>MDGGGSPRWAREEEMAGPLSGVRLVDAPILLLVSFHKALRAEFAELHRLTLSSWEIGSPRRDLIVELLRRYRFLELVYKYHCAAEDEVIFRALDLRVRNVVNTYSFEHRSLDNLFDSVFHCLNTLLEGDGTPSSSFQELLFCSGTIRTSICLHMLKEEEQVFPLLMQWFSSKEQASLVWQFISSVPIVFLEDFLPWMISHPSLNEQEDVVLCIGEIIPKEKLLQQVVASWLGKKNQLFGTSAAEKTEKGALFFDRLLKLEELAKVDSTKSILYIENWHRKASDVFQDDVKQHPVDSLCLWHDAIRNDLEEILAELLETRISKNYSTLVSISGQLKFLADVLIFYSNALERVFFPVLNKLLDSPLSFSHQRFPDESQIEDLLGLLQSFNARDETSLPKLVEKLCWQLESFLLEIRKHLTFQETEVFPITRENCNHEMQQWMLYTSLRMMPLGLLKCVITWLSSHLTGDELKAVLHNIKLAGSPADKTFVSLLHEWVRIGYSGKTSVEIFQEELQEMLKNRSSFLSKKIEVTRLTSSYLDMLACKKSHPGQIIKASSSDKTAISAYLNSQTSDEKYSMSYSTGLNLQIFFPRALNKLFSRCKFPAELSGAGSSLNHEPKPIEHIFLFHKALKNDLEYLVSGSAKIIENIGFLVEFRQRFHLVKFLHQIHSAAEDEIAFPALEAKQALENISHSYTIDHRLEEENFNNISIILDEIFEFHFSLPSAMPNAVDVSLLDQRMVKYHQLCMKLHGMCKSMNKTLGEHIHREEIELWPLFTEHFSIEEQLKIVGCMLGMTRAESLQEMIPWLMASLTPEEQHAMMSLWHNATKNTMFSDWLGEWWEGVNRYGIANVVEESNNSPSGTEDPLEVIATYLSKEFFDEPNGGNHHGEGLKVPQEDPGAANFEPSGTDKGGDKRKFQKGDLDEHQFPEGIKLCREDRKQQYNVACQSEKSNHILQVDEKFKHQEENILTITQEGLEAAIRRVSCDPGLNPEKKSYIIQNLIMSRWIVRKQKSHPQALPSTREEVTGQSPSYRDTLGETFGCEHYKRNCKLFAACCNQLFTCRYCHDDVADHSMDRKSTTKMMCMKCLKIQPIGPTCSNISCNGLSMARYFCRICKLFDDEREIYHCPYCNLCRVGKGLGIDYFHCMNCNACMSKSLAVHICREKCFESNCPICNEYIFTSSSPVKALPCGHLMHSTCFQDYTRTHYICPICSKSLGDMQVYFGMLDALLAEEKIPEEYSAQTQVILCNDCEKRGVAPFHWLYHKCSHCGSYNTRLL</sequence>
<reference evidence="17" key="1">
    <citation type="submission" date="2025-08" db="UniProtKB">
        <authorList>
            <consortium name="RefSeq"/>
        </authorList>
    </citation>
    <scope>IDENTIFICATION</scope>
</reference>
<evidence type="ECO:0000256" key="14">
    <source>
        <dbReference type="ARBA" id="ARBA00063786"/>
    </source>
</evidence>
<name>A0A1U8AVL8_NELNU</name>
<evidence type="ECO:0000256" key="10">
    <source>
        <dbReference type="ARBA" id="ARBA00023004"/>
    </source>
</evidence>
<dbReference type="GO" id="GO:0016020">
    <property type="term" value="C:membrane"/>
    <property type="evidence" value="ECO:0007669"/>
    <property type="project" value="UniProtKB-SubCell"/>
</dbReference>
<dbReference type="InterPro" id="IPR039512">
    <property type="entry name" value="RCHY1_zinc-ribbon"/>
</dbReference>
<dbReference type="GO" id="GO:0005634">
    <property type="term" value="C:nucleus"/>
    <property type="evidence" value="ECO:0000318"/>
    <property type="project" value="GO_Central"/>
</dbReference>
<keyword evidence="12" id="KW-0539">Nucleus</keyword>
<keyword evidence="5" id="KW-0479">Metal-binding</keyword>
<dbReference type="OMA" id="ICHEDIF"/>
<keyword evidence="9" id="KW-1133">Transmembrane helix</keyword>
<dbReference type="GO" id="GO:0098711">
    <property type="term" value="P:iron ion import across plasma membrane"/>
    <property type="evidence" value="ECO:0007669"/>
    <property type="project" value="UniProtKB-ARBA"/>
</dbReference>
<evidence type="ECO:0000256" key="6">
    <source>
        <dbReference type="ARBA" id="ARBA00022771"/>
    </source>
</evidence>
<dbReference type="Gene3D" id="3.30.40.10">
    <property type="entry name" value="Zinc/RING finger domain, C3HC4 (zinc finger)"/>
    <property type="match status" value="1"/>
</dbReference>
<feature type="compositionally biased region" description="Basic and acidic residues" evidence="15">
    <location>
        <begin position="908"/>
        <end position="920"/>
    </location>
</feature>
<comment type="subcellular location">
    <subcellularLocation>
        <location evidence="2">Membrane</location>
        <topology evidence="2">Single-pass membrane protein</topology>
    </subcellularLocation>
    <subcellularLocation>
        <location evidence="1">Nucleus</location>
    </subcellularLocation>
</comment>
<dbReference type="eggNOG" id="KOG1940">
    <property type="taxonomic scope" value="Eukaryota"/>
</dbReference>
<dbReference type="Pfam" id="PF05495">
    <property type="entry name" value="zf-CHY"/>
    <property type="match status" value="1"/>
</dbReference>
<dbReference type="Gene3D" id="2.20.28.10">
    <property type="match status" value="1"/>
</dbReference>
<dbReference type="Proteomes" id="UP000189703">
    <property type="component" value="Unplaced"/>
</dbReference>
<evidence type="ECO:0000256" key="15">
    <source>
        <dbReference type="SAM" id="MobiDB-lite"/>
    </source>
</evidence>
<dbReference type="Pfam" id="PF13639">
    <property type="entry name" value="zf-RING_2"/>
    <property type="match status" value="1"/>
</dbReference>
<comment type="pathway">
    <text evidence="3">Protein modification; protein ubiquitination.</text>
</comment>
<comment type="function">
    <text evidence="13">Probable E3 ubiquitin-protein ligase that may regulate the response to iron deficiency and thus contributes to iron homeostasis.</text>
</comment>
<dbReference type="SMART" id="SM00184">
    <property type="entry name" value="RING"/>
    <property type="match status" value="1"/>
</dbReference>
<evidence type="ECO:0000313" key="17">
    <source>
        <dbReference type="RefSeq" id="XP_010272190.1"/>
    </source>
</evidence>
<dbReference type="FunFam" id="3.30.40.10:FF:000208">
    <property type="entry name" value="Zinc finger protein-related isoform 1"/>
    <property type="match status" value="1"/>
</dbReference>
<dbReference type="SUPFAM" id="SSF57850">
    <property type="entry name" value="RING/U-box"/>
    <property type="match status" value="1"/>
</dbReference>